<evidence type="ECO:0000256" key="1">
    <source>
        <dbReference type="ARBA" id="ARBA00010701"/>
    </source>
</evidence>
<feature type="domain" description="AB hydrolase-1" evidence="8">
    <location>
        <begin position="94"/>
        <end position="367"/>
    </location>
</feature>
<organism evidence="10 11">
    <name type="scientific">Euplotes crassus</name>
    <dbReference type="NCBI Taxonomy" id="5936"/>
    <lineage>
        <taxon>Eukaryota</taxon>
        <taxon>Sar</taxon>
        <taxon>Alveolata</taxon>
        <taxon>Ciliophora</taxon>
        <taxon>Intramacronucleata</taxon>
        <taxon>Spirotrichea</taxon>
        <taxon>Hypotrichia</taxon>
        <taxon>Euplotida</taxon>
        <taxon>Euplotidae</taxon>
        <taxon>Moneuplotes</taxon>
    </lineage>
</organism>
<reference evidence="10" key="1">
    <citation type="submission" date="2023-07" db="EMBL/GenBank/DDBJ databases">
        <authorList>
            <consortium name="AG Swart"/>
            <person name="Singh M."/>
            <person name="Singh A."/>
            <person name="Seah K."/>
            <person name="Emmerich C."/>
        </authorList>
    </citation>
    <scope>NUCLEOTIDE SEQUENCE</scope>
    <source>
        <strain evidence="10">DP1</strain>
    </source>
</reference>
<dbReference type="InterPro" id="IPR000073">
    <property type="entry name" value="AB_hydrolase_1"/>
</dbReference>
<evidence type="ECO:0000313" key="10">
    <source>
        <dbReference type="EMBL" id="CAI2370904.1"/>
    </source>
</evidence>
<dbReference type="PANTHER" id="PTHR11005">
    <property type="entry name" value="LYSOSOMAL ACID LIPASE-RELATED"/>
    <property type="match status" value="1"/>
</dbReference>
<evidence type="ECO:0000259" key="8">
    <source>
        <dbReference type="Pfam" id="PF00561"/>
    </source>
</evidence>
<comment type="similarity">
    <text evidence="1">Belongs to the AB hydrolase superfamily. Lipase family.</text>
</comment>
<dbReference type="Pfam" id="PF04083">
    <property type="entry name" value="Abhydro_lipase"/>
    <property type="match status" value="1"/>
</dbReference>
<keyword evidence="5" id="KW-0443">Lipid metabolism</keyword>
<dbReference type="FunFam" id="3.40.50.1820:FF:000057">
    <property type="entry name" value="Lipase"/>
    <property type="match status" value="1"/>
</dbReference>
<dbReference type="GO" id="GO:0016787">
    <property type="term" value="F:hydrolase activity"/>
    <property type="evidence" value="ECO:0007669"/>
    <property type="project" value="UniProtKB-KW"/>
</dbReference>
<gene>
    <name evidence="10" type="ORF">ECRASSUSDP1_LOCUS12223</name>
</gene>
<keyword evidence="3" id="KW-0378">Hydrolase</keyword>
<proteinExistence type="inferred from homology"/>
<dbReference type="InterPro" id="IPR006693">
    <property type="entry name" value="AB_hydrolase_lipase"/>
</dbReference>
<comment type="caution">
    <text evidence="10">The sequence shown here is derived from an EMBL/GenBank/DDBJ whole genome shotgun (WGS) entry which is preliminary data.</text>
</comment>
<dbReference type="Gene3D" id="3.40.50.1820">
    <property type="entry name" value="alpha/beta hydrolase"/>
    <property type="match status" value="1"/>
</dbReference>
<keyword evidence="4" id="KW-0442">Lipid degradation</keyword>
<evidence type="ECO:0000256" key="7">
    <source>
        <dbReference type="SAM" id="SignalP"/>
    </source>
</evidence>
<keyword evidence="6" id="KW-0325">Glycoprotein</keyword>
<feature type="chain" id="PRO_5042253276" description="Lipase" evidence="7">
    <location>
        <begin position="16"/>
        <end position="394"/>
    </location>
</feature>
<sequence>MKYLILILIVVLVSGQKDDYWNMDVQQRSEDLGFGYEEYQVTTDDGYILTLMRIPSGPQSPQQEGKQPILLAHPLFEAGEAFTRLGSVYSPAFYLADEGKDVWLFNMRGTTFSRQHVNLDPSTDDEYWDFYMDTIRYDYMACIQFILDNTGFSSIPVFAMSFGGATFAISLALEPEFFSSRVSVAVLAAPALNMGHTNALIYALLGNFPNILETLRSGGMNVFRDDNQMMRNLLYTAARLFGPIVQGIGGTVLGEGDPFALDPEGMSILLARSQYGVGMRALQHLFQSVRLNDLTYFDYGPRGNFDVYGTETPPEIPLEDINVPVALMFGEFDNVVPEEDQQWIRERMGDNIIFDQVYEGFSHLSFLIGDNIEVYLEDLTDITEEYPAVIGDEN</sequence>
<dbReference type="EMBL" id="CAMPGE010012120">
    <property type="protein sequence ID" value="CAI2370904.1"/>
    <property type="molecule type" value="Genomic_DNA"/>
</dbReference>
<dbReference type="GO" id="GO:0016042">
    <property type="term" value="P:lipid catabolic process"/>
    <property type="evidence" value="ECO:0007669"/>
    <property type="project" value="UniProtKB-KW"/>
</dbReference>
<keyword evidence="11" id="KW-1185">Reference proteome</keyword>
<dbReference type="Pfam" id="PF00561">
    <property type="entry name" value="Abhydrolase_1"/>
    <property type="match status" value="1"/>
</dbReference>
<evidence type="ECO:0000256" key="2">
    <source>
        <dbReference type="ARBA" id="ARBA00022729"/>
    </source>
</evidence>
<evidence type="ECO:0000256" key="5">
    <source>
        <dbReference type="ARBA" id="ARBA00023098"/>
    </source>
</evidence>
<dbReference type="AlphaFoldDB" id="A0AAD1ULA7"/>
<evidence type="ECO:0000256" key="4">
    <source>
        <dbReference type="ARBA" id="ARBA00022963"/>
    </source>
</evidence>
<dbReference type="Proteomes" id="UP001295684">
    <property type="component" value="Unassembled WGS sequence"/>
</dbReference>
<evidence type="ECO:0000259" key="9">
    <source>
        <dbReference type="Pfam" id="PF04083"/>
    </source>
</evidence>
<evidence type="ECO:0000256" key="3">
    <source>
        <dbReference type="ARBA" id="ARBA00022801"/>
    </source>
</evidence>
<feature type="domain" description="Partial AB-hydrolase lipase" evidence="9">
    <location>
        <begin position="26"/>
        <end position="83"/>
    </location>
</feature>
<evidence type="ECO:0008006" key="12">
    <source>
        <dbReference type="Google" id="ProtNLM"/>
    </source>
</evidence>
<dbReference type="InterPro" id="IPR029058">
    <property type="entry name" value="AB_hydrolase_fold"/>
</dbReference>
<feature type="signal peptide" evidence="7">
    <location>
        <begin position="1"/>
        <end position="15"/>
    </location>
</feature>
<evidence type="ECO:0000313" key="11">
    <source>
        <dbReference type="Proteomes" id="UP001295684"/>
    </source>
</evidence>
<accession>A0AAD1ULA7</accession>
<protein>
    <recommendedName>
        <fullName evidence="12">Lipase</fullName>
    </recommendedName>
</protein>
<evidence type="ECO:0000256" key="6">
    <source>
        <dbReference type="ARBA" id="ARBA00023180"/>
    </source>
</evidence>
<name>A0AAD1ULA7_EUPCR</name>
<keyword evidence="2 7" id="KW-0732">Signal</keyword>
<dbReference type="SUPFAM" id="SSF53474">
    <property type="entry name" value="alpha/beta-Hydrolases"/>
    <property type="match status" value="1"/>
</dbReference>